<dbReference type="Pfam" id="PF02576">
    <property type="entry name" value="RimP_N"/>
    <property type="match status" value="1"/>
</dbReference>
<dbReference type="NCBIfam" id="NF002531">
    <property type="entry name" value="PRK02001.1"/>
    <property type="match status" value="1"/>
</dbReference>
<evidence type="ECO:0000256" key="1">
    <source>
        <dbReference type="ARBA" id="ARBA00022490"/>
    </source>
</evidence>
<dbReference type="RefSeq" id="WP_379738601.1">
    <property type="nucleotide sequence ID" value="NZ_JBHSGW010000003.1"/>
</dbReference>
<dbReference type="Gene3D" id="3.30.300.70">
    <property type="entry name" value="RimP-like superfamily, N-terminal"/>
    <property type="match status" value="1"/>
</dbReference>
<feature type="coiled-coil region" evidence="4">
    <location>
        <begin position="87"/>
        <end position="121"/>
    </location>
</feature>
<reference evidence="7" key="1">
    <citation type="journal article" date="2019" name="Int. J. Syst. Evol. Microbiol.">
        <title>The Global Catalogue of Microorganisms (GCM) 10K type strain sequencing project: providing services to taxonomists for standard genome sequencing and annotation.</title>
        <authorList>
            <consortium name="The Broad Institute Genomics Platform"/>
            <consortium name="The Broad Institute Genome Sequencing Center for Infectious Disease"/>
            <person name="Wu L."/>
            <person name="Ma J."/>
        </authorList>
    </citation>
    <scope>NUCLEOTIDE SEQUENCE [LARGE SCALE GENOMIC DNA]</scope>
    <source>
        <strain evidence="7">CCUG 50349</strain>
    </source>
</reference>
<dbReference type="InterPro" id="IPR028989">
    <property type="entry name" value="RimP_N"/>
</dbReference>
<sequence length="155" mass="17592">MSFKDKVKVLLDEALAQKTSMFLIDLTVTEDNKISITLDDDNGVILQDCMDISRAIEHKLDEEELIYSIDVASAGVSTPLKFIRQYKKNVGRNLKVTTNELEKIEAKLTNADDEKITLEWQSREPKKIGKGKETVNNKKEIAYSEIKEAIVLISF</sequence>
<organism evidence="6 7">
    <name type="scientific">Flavobacterium ponti</name>
    <dbReference type="NCBI Taxonomy" id="665133"/>
    <lineage>
        <taxon>Bacteria</taxon>
        <taxon>Pseudomonadati</taxon>
        <taxon>Bacteroidota</taxon>
        <taxon>Flavobacteriia</taxon>
        <taxon>Flavobacteriales</taxon>
        <taxon>Flavobacteriaceae</taxon>
        <taxon>Flavobacterium</taxon>
    </lineage>
</organism>
<evidence type="ECO:0000313" key="7">
    <source>
        <dbReference type="Proteomes" id="UP001595885"/>
    </source>
</evidence>
<comment type="similarity">
    <text evidence="3">Belongs to the RimP family.</text>
</comment>
<comment type="function">
    <text evidence="3">Required for maturation of 30S ribosomal subunits.</text>
</comment>
<dbReference type="InterPro" id="IPR035956">
    <property type="entry name" value="RimP_N_sf"/>
</dbReference>
<dbReference type="HAMAP" id="MF_01077">
    <property type="entry name" value="RimP"/>
    <property type="match status" value="1"/>
</dbReference>
<evidence type="ECO:0000256" key="2">
    <source>
        <dbReference type="ARBA" id="ARBA00022517"/>
    </source>
</evidence>
<gene>
    <name evidence="3 6" type="primary">rimP</name>
    <name evidence="6" type="ORF">ACFO3U_04790</name>
</gene>
<keyword evidence="4" id="KW-0175">Coiled coil</keyword>
<dbReference type="PANTHER" id="PTHR33867">
    <property type="entry name" value="RIBOSOME MATURATION FACTOR RIMP"/>
    <property type="match status" value="1"/>
</dbReference>
<comment type="caution">
    <text evidence="6">The sequence shown here is derived from an EMBL/GenBank/DDBJ whole genome shotgun (WGS) entry which is preliminary data.</text>
</comment>
<name>A0ABV9P118_9FLAO</name>
<accession>A0ABV9P118</accession>
<dbReference type="Proteomes" id="UP001595885">
    <property type="component" value="Unassembled WGS sequence"/>
</dbReference>
<evidence type="ECO:0000313" key="6">
    <source>
        <dbReference type="EMBL" id="MFC4739303.1"/>
    </source>
</evidence>
<evidence type="ECO:0000259" key="5">
    <source>
        <dbReference type="Pfam" id="PF02576"/>
    </source>
</evidence>
<dbReference type="PANTHER" id="PTHR33867:SF1">
    <property type="entry name" value="RIBOSOME MATURATION FACTOR RIMP"/>
    <property type="match status" value="1"/>
</dbReference>
<protein>
    <recommendedName>
        <fullName evidence="3">Ribosome maturation factor RimP</fullName>
    </recommendedName>
</protein>
<evidence type="ECO:0000256" key="4">
    <source>
        <dbReference type="SAM" id="Coils"/>
    </source>
</evidence>
<feature type="domain" description="Ribosome maturation factor RimP N-terminal" evidence="5">
    <location>
        <begin position="22"/>
        <end position="76"/>
    </location>
</feature>
<keyword evidence="1 3" id="KW-0963">Cytoplasm</keyword>
<dbReference type="EMBL" id="JBHSGW010000003">
    <property type="protein sequence ID" value="MFC4739303.1"/>
    <property type="molecule type" value="Genomic_DNA"/>
</dbReference>
<keyword evidence="2 3" id="KW-0690">Ribosome biogenesis</keyword>
<dbReference type="SUPFAM" id="SSF75420">
    <property type="entry name" value="YhbC-like, N-terminal domain"/>
    <property type="match status" value="1"/>
</dbReference>
<proteinExistence type="inferred from homology"/>
<keyword evidence="7" id="KW-1185">Reference proteome</keyword>
<comment type="subcellular location">
    <subcellularLocation>
        <location evidence="3">Cytoplasm</location>
    </subcellularLocation>
</comment>
<dbReference type="InterPro" id="IPR003728">
    <property type="entry name" value="Ribosome_maturation_RimP"/>
</dbReference>
<evidence type="ECO:0000256" key="3">
    <source>
        <dbReference type="HAMAP-Rule" id="MF_01077"/>
    </source>
</evidence>